<evidence type="ECO:0000256" key="3">
    <source>
        <dbReference type="ARBA" id="ARBA00022989"/>
    </source>
</evidence>
<proteinExistence type="predicted"/>
<evidence type="ECO:0000256" key="4">
    <source>
        <dbReference type="ARBA" id="ARBA00023136"/>
    </source>
</evidence>
<dbReference type="OrthoDB" id="99at2759"/>
<dbReference type="EMBL" id="CAJNNV010017237">
    <property type="protein sequence ID" value="CAE8605000.1"/>
    <property type="molecule type" value="Genomic_DNA"/>
</dbReference>
<dbReference type="GO" id="GO:0005737">
    <property type="term" value="C:cytoplasm"/>
    <property type="evidence" value="ECO:0007669"/>
    <property type="project" value="UniProtKB-ARBA"/>
</dbReference>
<evidence type="ECO:0000313" key="7">
    <source>
        <dbReference type="EMBL" id="CAE8605000.1"/>
    </source>
</evidence>
<comment type="caution">
    <text evidence="7">The sequence shown here is derived from an EMBL/GenBank/DDBJ whole genome shotgun (WGS) entry which is preliminary data.</text>
</comment>
<gene>
    <name evidence="7" type="ORF">PGLA1383_LOCUS23138</name>
</gene>
<evidence type="ECO:0000313" key="8">
    <source>
        <dbReference type="Proteomes" id="UP000654075"/>
    </source>
</evidence>
<dbReference type="InterPro" id="IPR003372">
    <property type="entry name" value="PSII_PsbL"/>
</dbReference>
<evidence type="ECO:0000256" key="2">
    <source>
        <dbReference type="ARBA" id="ARBA00022692"/>
    </source>
</evidence>
<sequence>MAARRPALCSLALAAACLWLLQASTPQTQDELVFVVTSPALRATSQASVAFAGAKAELAAAPMVAMYGLPEPRPNDAMLPVELNRVSLYWSLLTILILSVLFSSYFFN</sequence>
<dbReference type="PROSITE" id="PS51257">
    <property type="entry name" value="PROKAR_LIPOPROTEIN"/>
    <property type="match status" value="1"/>
</dbReference>
<feature type="transmembrane region" description="Helical" evidence="5">
    <location>
        <begin position="88"/>
        <end position="107"/>
    </location>
</feature>
<accession>A0A813ESR4</accession>
<name>A0A813ESR4_POLGL</name>
<feature type="chain" id="PRO_5032580908" description="Photosystem II reaction center protein L" evidence="6">
    <location>
        <begin position="24"/>
        <end position="108"/>
    </location>
</feature>
<dbReference type="SUPFAM" id="SSF161017">
    <property type="entry name" value="Photosystem II reaction center protein L, PsbL"/>
    <property type="match status" value="1"/>
</dbReference>
<evidence type="ECO:0000256" key="6">
    <source>
        <dbReference type="SAM" id="SignalP"/>
    </source>
</evidence>
<dbReference type="Pfam" id="PF02419">
    <property type="entry name" value="PsbL"/>
    <property type="match status" value="1"/>
</dbReference>
<dbReference type="InterPro" id="IPR037266">
    <property type="entry name" value="PSII_PsbL_sf"/>
</dbReference>
<keyword evidence="6" id="KW-0732">Signal</keyword>
<organism evidence="7 8">
    <name type="scientific">Polarella glacialis</name>
    <name type="common">Dinoflagellate</name>
    <dbReference type="NCBI Taxonomy" id="89957"/>
    <lineage>
        <taxon>Eukaryota</taxon>
        <taxon>Sar</taxon>
        <taxon>Alveolata</taxon>
        <taxon>Dinophyceae</taxon>
        <taxon>Suessiales</taxon>
        <taxon>Suessiaceae</taxon>
        <taxon>Polarella</taxon>
    </lineage>
</organism>
<evidence type="ECO:0008006" key="9">
    <source>
        <dbReference type="Google" id="ProtNLM"/>
    </source>
</evidence>
<dbReference type="GO" id="GO:0015979">
    <property type="term" value="P:photosynthesis"/>
    <property type="evidence" value="ECO:0007669"/>
    <property type="project" value="InterPro"/>
</dbReference>
<evidence type="ECO:0000256" key="1">
    <source>
        <dbReference type="ARBA" id="ARBA00004167"/>
    </source>
</evidence>
<keyword evidence="8" id="KW-1185">Reference proteome</keyword>
<dbReference type="AlphaFoldDB" id="A0A813ESR4"/>
<comment type="subcellular location">
    <subcellularLocation>
        <location evidence="1">Membrane</location>
        <topology evidence="1">Single-pass membrane protein</topology>
    </subcellularLocation>
</comment>
<keyword evidence="3 5" id="KW-1133">Transmembrane helix</keyword>
<feature type="signal peptide" evidence="6">
    <location>
        <begin position="1"/>
        <end position="23"/>
    </location>
</feature>
<keyword evidence="2 5" id="KW-0812">Transmembrane</keyword>
<evidence type="ECO:0000256" key="5">
    <source>
        <dbReference type="SAM" id="Phobius"/>
    </source>
</evidence>
<dbReference type="GO" id="GO:0009539">
    <property type="term" value="C:photosystem II reaction center"/>
    <property type="evidence" value="ECO:0007669"/>
    <property type="project" value="InterPro"/>
</dbReference>
<dbReference type="Proteomes" id="UP000654075">
    <property type="component" value="Unassembled WGS sequence"/>
</dbReference>
<reference evidence="7" key="1">
    <citation type="submission" date="2021-02" db="EMBL/GenBank/DDBJ databases">
        <authorList>
            <person name="Dougan E. K."/>
            <person name="Rhodes N."/>
            <person name="Thang M."/>
            <person name="Chan C."/>
        </authorList>
    </citation>
    <scope>NUCLEOTIDE SEQUENCE</scope>
</reference>
<protein>
    <recommendedName>
        <fullName evidence="9">Photosystem II reaction center protein L</fullName>
    </recommendedName>
</protein>
<keyword evidence="4 5" id="KW-0472">Membrane</keyword>